<comment type="caution">
    <text evidence="1">The sequence shown here is derived from an EMBL/GenBank/DDBJ whole genome shotgun (WGS) entry which is preliminary data.</text>
</comment>
<dbReference type="AlphaFoldDB" id="A0A081R2M8"/>
<dbReference type="Gene3D" id="1.10.132.100">
    <property type="match status" value="1"/>
</dbReference>
<dbReference type="InterPro" id="IPR013381">
    <property type="entry name" value="CRISPR-assoc_prot_Cse1"/>
</dbReference>
<name>A0A081R2M8_STROR</name>
<evidence type="ECO:0000313" key="2">
    <source>
        <dbReference type="Proteomes" id="UP000028098"/>
    </source>
</evidence>
<accession>A0A081R2M8</accession>
<dbReference type="PATRIC" id="fig|1303.44.peg.1326"/>
<reference evidence="1 2" key="1">
    <citation type="submission" date="2014-05" db="EMBL/GenBank/DDBJ databases">
        <authorList>
            <person name="Daugherty S.C."/>
            <person name="Tallon L.J."/>
            <person name="Sadzewicz L."/>
            <person name="Kilian M."/>
            <person name="Tettelin H."/>
        </authorList>
    </citation>
    <scope>NUCLEOTIDE SEQUENCE [LARGE SCALE GENOMIC DNA]</scope>
    <source>
        <strain evidence="1 2">SK143</strain>
    </source>
</reference>
<dbReference type="RefSeq" id="WP_000086038.1">
    <property type="nucleotide sequence ID" value="NZ_JPGB01000006.1"/>
</dbReference>
<dbReference type="Proteomes" id="UP000028098">
    <property type="component" value="Unassembled WGS sequence"/>
</dbReference>
<protein>
    <submittedName>
        <fullName evidence="1">CRISPR-associated protein</fullName>
    </submittedName>
</protein>
<evidence type="ECO:0000313" key="1">
    <source>
        <dbReference type="EMBL" id="KEQ49451.1"/>
    </source>
</evidence>
<gene>
    <name evidence="1" type="primary">casA</name>
    <name evidence="1" type="ORF">SK143_1393</name>
</gene>
<dbReference type="EMBL" id="JPGB01000006">
    <property type="protein sequence ID" value="KEQ49451.1"/>
    <property type="molecule type" value="Genomic_DNA"/>
</dbReference>
<sequence length="555" mass="64670">MSRFNLLDEPWISVVYDEKGTTKEVSLQELFINAHQYKDLAGDTKTQDFAVLRVLLAVLHTVFSRFDADGNVYEYLAVDERFKQIEPVEESDIADYQDDLYDTWKDLWESGKFPDIVSHYLEKWRDRFYLFDKEYPFFQVRKEDIVADKISKAKASSISGKNINRTISESENKLALFSPKNGKNKEQLTASEVTRWLLTFQGYSGLSDKVIFGKEKYKVSKGWLFDIGAVFIQGTSLFETLLLNCILPFYDHGNLESIQCPCWEFASSDNINRYLFGSECTDLTNLYTIWSRGIYIDPEYDLNKPFSFEIVKLPEINHRDNFLEPMTTWKYNTTGENKDSYTPRKHLLNQSLWRSFGLLAVEDRTGHFRKPGIIDWLGDIGDIIGNRLFNIISISMQDDGNATSWLPTDEVIDSILINDLVLADFNESGWVPRINEVVEETKTVISKVYKRYIEELKEIRNISNNNYTNQMVEMLYFKIDHPFREWLSSILPDDEKDPKIKEWRDLLKKMVKAEAKSILGHGGTRDYLGIEKDGRIKNIATAYNSFEYLLHQQLK</sequence>
<dbReference type="Pfam" id="PF09481">
    <property type="entry name" value="CRISPR_Cse1"/>
    <property type="match status" value="1"/>
</dbReference>
<organism evidence="1 2">
    <name type="scientific">Streptococcus oralis</name>
    <dbReference type="NCBI Taxonomy" id="1303"/>
    <lineage>
        <taxon>Bacteria</taxon>
        <taxon>Bacillati</taxon>
        <taxon>Bacillota</taxon>
        <taxon>Bacilli</taxon>
        <taxon>Lactobacillales</taxon>
        <taxon>Streptococcaceae</taxon>
        <taxon>Streptococcus</taxon>
    </lineage>
</organism>
<proteinExistence type="predicted"/>